<dbReference type="EMBL" id="CATOUU010000245">
    <property type="protein sequence ID" value="CAI9922079.1"/>
    <property type="molecule type" value="Genomic_DNA"/>
</dbReference>
<evidence type="ECO:0000313" key="1">
    <source>
        <dbReference type="EMBL" id="CAI9922079.1"/>
    </source>
</evidence>
<gene>
    <name evidence="2" type="ORF">HINF_LOCUS65321</name>
    <name evidence="1" type="ORF">HINF_LOCUS9724</name>
</gene>
<dbReference type="AlphaFoldDB" id="A0AA86NMM2"/>
<dbReference type="Proteomes" id="UP001642409">
    <property type="component" value="Unassembled WGS sequence"/>
</dbReference>
<evidence type="ECO:0000313" key="3">
    <source>
        <dbReference type="Proteomes" id="UP001642409"/>
    </source>
</evidence>
<name>A0AA86NMM2_9EUKA</name>
<proteinExistence type="predicted"/>
<accession>A0AA86NMM2</accession>
<evidence type="ECO:0000313" key="2">
    <source>
        <dbReference type="EMBL" id="CAL6090464.1"/>
    </source>
</evidence>
<dbReference type="EMBL" id="CAXDID020000428">
    <property type="protein sequence ID" value="CAL6090464.1"/>
    <property type="molecule type" value="Genomic_DNA"/>
</dbReference>
<sequence>MIENFKIPRCGVTWEKPDVGSGITHLYSLHNSVKYDEHYYLICYHFLQMYFAALRECFAIDSMFLALTSRHSAQYSYLLIQKLNLIRLFRMSFISWFPATASSASLDYVKLDLEVSLFSSLNYLNCAILSPQQFPLFDLLESSMDFRTQGRLKCFANDLELFIYGVINSFCNYAFYLKCDLTQFVIQIAVQICNKRNKSVELIFKLFGTHVNEMNVKLLTIFKYFSNHKFQYFY</sequence>
<reference evidence="1" key="1">
    <citation type="submission" date="2023-06" db="EMBL/GenBank/DDBJ databases">
        <authorList>
            <person name="Kurt Z."/>
        </authorList>
    </citation>
    <scope>NUCLEOTIDE SEQUENCE</scope>
</reference>
<keyword evidence="3" id="KW-1185">Reference proteome</keyword>
<comment type="caution">
    <text evidence="1">The sequence shown here is derived from an EMBL/GenBank/DDBJ whole genome shotgun (WGS) entry which is preliminary data.</text>
</comment>
<organism evidence="1">
    <name type="scientific">Hexamita inflata</name>
    <dbReference type="NCBI Taxonomy" id="28002"/>
    <lineage>
        <taxon>Eukaryota</taxon>
        <taxon>Metamonada</taxon>
        <taxon>Diplomonadida</taxon>
        <taxon>Hexamitidae</taxon>
        <taxon>Hexamitinae</taxon>
        <taxon>Hexamita</taxon>
    </lineage>
</organism>
<reference evidence="2 3" key="2">
    <citation type="submission" date="2024-07" db="EMBL/GenBank/DDBJ databases">
        <authorList>
            <person name="Akdeniz Z."/>
        </authorList>
    </citation>
    <scope>NUCLEOTIDE SEQUENCE [LARGE SCALE GENOMIC DNA]</scope>
</reference>
<protein>
    <submittedName>
        <fullName evidence="2">Hypothetical_protein</fullName>
    </submittedName>
</protein>